<organism evidence="2 3">
    <name type="scientific">Rhodotorula paludigena</name>
    <dbReference type="NCBI Taxonomy" id="86838"/>
    <lineage>
        <taxon>Eukaryota</taxon>
        <taxon>Fungi</taxon>
        <taxon>Dikarya</taxon>
        <taxon>Basidiomycota</taxon>
        <taxon>Pucciniomycotina</taxon>
        <taxon>Microbotryomycetes</taxon>
        <taxon>Sporidiobolales</taxon>
        <taxon>Sporidiobolaceae</taxon>
        <taxon>Rhodotorula</taxon>
    </lineage>
</organism>
<dbReference type="SUPFAM" id="SSF51735">
    <property type="entry name" value="NAD(P)-binding Rossmann-fold domains"/>
    <property type="match status" value="1"/>
</dbReference>
<reference evidence="2 3" key="1">
    <citation type="submission" date="2021-12" db="EMBL/GenBank/DDBJ databases">
        <title>High titer production of polyol ester of fatty acids by Rhodotorula paludigena BS15 towards product separation-free biomass refinery.</title>
        <authorList>
            <person name="Mano J."/>
            <person name="Ono H."/>
            <person name="Tanaka T."/>
            <person name="Naito K."/>
            <person name="Sushida H."/>
            <person name="Ike M."/>
            <person name="Tokuyasu K."/>
            <person name="Kitaoka M."/>
        </authorList>
    </citation>
    <scope>NUCLEOTIDE SEQUENCE [LARGE SCALE GENOMIC DNA]</scope>
    <source>
        <strain evidence="2 3">BS15</strain>
    </source>
</reference>
<dbReference type="InterPro" id="IPR036291">
    <property type="entry name" value="NAD(P)-bd_dom_sf"/>
</dbReference>
<dbReference type="Gene3D" id="3.40.50.720">
    <property type="entry name" value="NAD(P)-binding Rossmann-like Domain"/>
    <property type="match status" value="1"/>
</dbReference>
<dbReference type="Proteomes" id="UP001342314">
    <property type="component" value="Unassembled WGS sequence"/>
</dbReference>
<dbReference type="EMBL" id="BQKY01000006">
    <property type="protein sequence ID" value="GJN90453.1"/>
    <property type="molecule type" value="Genomic_DNA"/>
</dbReference>
<dbReference type="PRINTS" id="PR00081">
    <property type="entry name" value="GDHRDH"/>
</dbReference>
<dbReference type="PANTHER" id="PTHR45458">
    <property type="entry name" value="SHORT-CHAIN DEHYDROGENASE/REDUCTASE SDR"/>
    <property type="match status" value="1"/>
</dbReference>
<dbReference type="PANTHER" id="PTHR45458:SF1">
    <property type="entry name" value="SHORT CHAIN DEHYDROGENASE"/>
    <property type="match status" value="1"/>
</dbReference>
<dbReference type="InterPro" id="IPR002347">
    <property type="entry name" value="SDR_fam"/>
</dbReference>
<evidence type="ECO:0000313" key="3">
    <source>
        <dbReference type="Proteomes" id="UP001342314"/>
    </source>
</evidence>
<dbReference type="InterPro" id="IPR052184">
    <property type="entry name" value="SDR_enzymes"/>
</dbReference>
<proteinExistence type="predicted"/>
<keyword evidence="3" id="KW-1185">Reference proteome</keyword>
<sequence length="249" mass="26582">MSAASTYFVSGASRSLGLGYVRTLLESSPDVRVVAGVRNPSNASQLDALAALPANQGRVHIVAFDVDSEDSVKQAAEKLKSDPFLPNGALDAVIVNAGVFVGGFNPPSAFSVEDYRANFRTNVEGAIFTAQYLLPLLRKGRAKQVFFISSIVGSLAGPVSQSPGGVAYAMSKVALNMYGVKLGRELGPESFTVVLLHPGYVQTDMNAFNKGGDITTEEAVSKATKYVFLAATPEWNCRFVDYEGKPMDW</sequence>
<dbReference type="CDD" id="cd05325">
    <property type="entry name" value="carb_red_sniffer_like_SDR_c"/>
    <property type="match status" value="1"/>
</dbReference>
<evidence type="ECO:0000256" key="1">
    <source>
        <dbReference type="ARBA" id="ARBA00022857"/>
    </source>
</evidence>
<comment type="caution">
    <text evidence="2">The sequence shown here is derived from an EMBL/GenBank/DDBJ whole genome shotgun (WGS) entry which is preliminary data.</text>
</comment>
<dbReference type="GO" id="GO:0016616">
    <property type="term" value="F:oxidoreductase activity, acting on the CH-OH group of donors, NAD or NADP as acceptor"/>
    <property type="evidence" value="ECO:0007669"/>
    <property type="project" value="TreeGrafter"/>
</dbReference>
<keyword evidence="1" id="KW-0521">NADP</keyword>
<dbReference type="AlphaFoldDB" id="A0AAV5GJP2"/>
<gene>
    <name evidence="2" type="ORF">Rhopal_003464-T1</name>
</gene>
<dbReference type="InterPro" id="IPR020904">
    <property type="entry name" value="Sc_DH/Rdtase_CS"/>
</dbReference>
<dbReference type="Pfam" id="PF00106">
    <property type="entry name" value="adh_short"/>
    <property type="match status" value="1"/>
</dbReference>
<dbReference type="PROSITE" id="PS00061">
    <property type="entry name" value="ADH_SHORT"/>
    <property type="match status" value="1"/>
</dbReference>
<evidence type="ECO:0000313" key="2">
    <source>
        <dbReference type="EMBL" id="GJN90453.1"/>
    </source>
</evidence>
<name>A0AAV5GJP2_9BASI</name>
<protein>
    <submittedName>
        <fullName evidence="2">Uncharacterized protein</fullName>
    </submittedName>
</protein>
<accession>A0AAV5GJP2</accession>